<accession>A0A210QBF6</accession>
<name>A0A210QBF6_MIZYE</name>
<reference evidence="2 3" key="1">
    <citation type="journal article" date="2017" name="Nat. Ecol. Evol.">
        <title>Scallop genome provides insights into evolution of bilaterian karyotype and development.</title>
        <authorList>
            <person name="Wang S."/>
            <person name="Zhang J."/>
            <person name="Jiao W."/>
            <person name="Li J."/>
            <person name="Xun X."/>
            <person name="Sun Y."/>
            <person name="Guo X."/>
            <person name="Huan P."/>
            <person name="Dong B."/>
            <person name="Zhang L."/>
            <person name="Hu X."/>
            <person name="Sun X."/>
            <person name="Wang J."/>
            <person name="Zhao C."/>
            <person name="Wang Y."/>
            <person name="Wang D."/>
            <person name="Huang X."/>
            <person name="Wang R."/>
            <person name="Lv J."/>
            <person name="Li Y."/>
            <person name="Zhang Z."/>
            <person name="Liu B."/>
            <person name="Lu W."/>
            <person name="Hui Y."/>
            <person name="Liang J."/>
            <person name="Zhou Z."/>
            <person name="Hou R."/>
            <person name="Li X."/>
            <person name="Liu Y."/>
            <person name="Li H."/>
            <person name="Ning X."/>
            <person name="Lin Y."/>
            <person name="Zhao L."/>
            <person name="Xing Q."/>
            <person name="Dou J."/>
            <person name="Li Y."/>
            <person name="Mao J."/>
            <person name="Guo H."/>
            <person name="Dou H."/>
            <person name="Li T."/>
            <person name="Mu C."/>
            <person name="Jiang W."/>
            <person name="Fu Q."/>
            <person name="Fu X."/>
            <person name="Miao Y."/>
            <person name="Liu J."/>
            <person name="Yu Q."/>
            <person name="Li R."/>
            <person name="Liao H."/>
            <person name="Li X."/>
            <person name="Kong Y."/>
            <person name="Jiang Z."/>
            <person name="Chourrout D."/>
            <person name="Li R."/>
            <person name="Bao Z."/>
        </authorList>
    </citation>
    <scope>NUCLEOTIDE SEQUENCE [LARGE SCALE GENOMIC DNA]</scope>
    <source>
        <strain evidence="2 3">PY_sf001</strain>
    </source>
</reference>
<keyword evidence="1" id="KW-1133">Transmembrane helix</keyword>
<proteinExistence type="predicted"/>
<evidence type="ECO:0000313" key="2">
    <source>
        <dbReference type="EMBL" id="OWF46066.1"/>
    </source>
</evidence>
<feature type="transmembrane region" description="Helical" evidence="1">
    <location>
        <begin position="21"/>
        <end position="41"/>
    </location>
</feature>
<sequence>MFYDLDRRNSREHLSLNFIMVPMAWLTSVLTFGGVVVMAAARPNTIGGVTAISPFNSSTSSLLTSISTTMQNDSKHQQINCSNTKSVEEIFSCILQGMLSEPVLIGAGIIILLTALFVIFSMVQSKPCRNGWKTVDLNMDEEKKMMA</sequence>
<evidence type="ECO:0000256" key="1">
    <source>
        <dbReference type="SAM" id="Phobius"/>
    </source>
</evidence>
<dbReference type="EMBL" id="NEDP02004288">
    <property type="protein sequence ID" value="OWF46066.1"/>
    <property type="molecule type" value="Genomic_DNA"/>
</dbReference>
<keyword evidence="1" id="KW-0812">Transmembrane</keyword>
<feature type="transmembrane region" description="Helical" evidence="1">
    <location>
        <begin position="103"/>
        <end position="123"/>
    </location>
</feature>
<comment type="caution">
    <text evidence="2">The sequence shown here is derived from an EMBL/GenBank/DDBJ whole genome shotgun (WGS) entry which is preliminary data.</text>
</comment>
<protein>
    <submittedName>
        <fullName evidence="2">Uncharacterized protein</fullName>
    </submittedName>
</protein>
<evidence type="ECO:0000313" key="3">
    <source>
        <dbReference type="Proteomes" id="UP000242188"/>
    </source>
</evidence>
<dbReference type="Proteomes" id="UP000242188">
    <property type="component" value="Unassembled WGS sequence"/>
</dbReference>
<keyword evidence="3" id="KW-1185">Reference proteome</keyword>
<organism evidence="2 3">
    <name type="scientific">Mizuhopecten yessoensis</name>
    <name type="common">Japanese scallop</name>
    <name type="synonym">Patinopecten yessoensis</name>
    <dbReference type="NCBI Taxonomy" id="6573"/>
    <lineage>
        <taxon>Eukaryota</taxon>
        <taxon>Metazoa</taxon>
        <taxon>Spiralia</taxon>
        <taxon>Lophotrochozoa</taxon>
        <taxon>Mollusca</taxon>
        <taxon>Bivalvia</taxon>
        <taxon>Autobranchia</taxon>
        <taxon>Pteriomorphia</taxon>
        <taxon>Pectinida</taxon>
        <taxon>Pectinoidea</taxon>
        <taxon>Pectinidae</taxon>
        <taxon>Mizuhopecten</taxon>
    </lineage>
</organism>
<keyword evidence="1" id="KW-0472">Membrane</keyword>
<gene>
    <name evidence="2" type="ORF">KP79_PYT03762</name>
</gene>
<dbReference type="AlphaFoldDB" id="A0A210QBF6"/>